<keyword evidence="4" id="KW-0997">Cell inner membrane</keyword>
<keyword evidence="9 10" id="KW-0472">Membrane</keyword>
<evidence type="ECO:0000256" key="7">
    <source>
        <dbReference type="ARBA" id="ARBA00022840"/>
    </source>
</evidence>
<name>A0AA97CZJ1_9ACTN</name>
<dbReference type="EC" id="3.6.3.-" evidence="13"/>
<evidence type="ECO:0000313" key="13">
    <source>
        <dbReference type="EMBL" id="WOC13908.1"/>
    </source>
</evidence>
<dbReference type="CDD" id="cd07346">
    <property type="entry name" value="ABC_6TM_exporters"/>
    <property type="match status" value="1"/>
</dbReference>
<dbReference type="SUPFAM" id="SSF90123">
    <property type="entry name" value="ABC transporter transmembrane region"/>
    <property type="match status" value="1"/>
</dbReference>
<keyword evidence="5 10" id="KW-0812">Transmembrane</keyword>
<evidence type="ECO:0000256" key="1">
    <source>
        <dbReference type="ARBA" id="ARBA00004651"/>
    </source>
</evidence>
<dbReference type="InterPro" id="IPR003593">
    <property type="entry name" value="AAA+_ATPase"/>
</dbReference>
<gene>
    <name evidence="13" type="ORF">MP11Mi_30200</name>
</gene>
<organism evidence="13">
    <name type="scientific">Gordonia sp. MP11Mi</name>
    <dbReference type="NCBI Taxonomy" id="3022769"/>
    <lineage>
        <taxon>Bacteria</taxon>
        <taxon>Bacillati</taxon>
        <taxon>Actinomycetota</taxon>
        <taxon>Actinomycetes</taxon>
        <taxon>Mycobacteriales</taxon>
        <taxon>Gordoniaceae</taxon>
        <taxon>Gordonia</taxon>
    </lineage>
</organism>
<keyword evidence="6" id="KW-0547">Nucleotide-binding</keyword>
<sequence length="590" mass="61312">MTAGSAPRKALGVADWRRTLTHLVDELRGHRLTLFAVIGSMTAAGGFGLVTPRLLGSVVDLVAHGGDTADVVVRAAWMAAAAVAAAVCAGLGIATAAGVFESVLASLREQMVGKVLSLPIARVEEVGSGDVLSRATDDVDKVADAIGKALPSVLMSAAGVVVTVIGLAAIDWRFLLVVVVTLPIYIVTGRTYLRLAPAVYASERVAAANRAHHVLGPVQGLPTVRVFDLGSRLSIRIDENSWKVVRKSMQAAVLRSRLFGRLNFAEFLGMGVVLVIGYLLVGDGSLTVGATTAAMLFYLALFDPIGQLMYVLDDLQSGAAALGRVVGVLDETAPDRDGANHGDDGSGLVADRIRFGYTDDHAILDDVSVAIAPGEHVALVGVSGAGKSTLAGVLAGIHAPVLGTVRLGGVNVAAMGDTARAHRIALLTQEVHVFAGTLRDDLLLAAPDADDQQLWRALEKVGAADWVRALDDGLDTVVGEHGHEIDSMTVQQLALARVDLLDAELVIVDEATADAGSVGAGRLEEAAAAVLAGRSALIIAHRLSQAAATDRIIHLESGRVVEEGSHDELVGAGGPYSEIWAAWSRGRDEV</sequence>
<dbReference type="PANTHER" id="PTHR43394:SF1">
    <property type="entry name" value="ATP-BINDING CASSETTE SUB-FAMILY B MEMBER 10, MITOCHONDRIAL"/>
    <property type="match status" value="1"/>
</dbReference>
<dbReference type="Gene3D" id="1.20.1560.10">
    <property type="entry name" value="ABC transporter type 1, transmembrane domain"/>
    <property type="match status" value="1"/>
</dbReference>
<evidence type="ECO:0000256" key="5">
    <source>
        <dbReference type="ARBA" id="ARBA00022692"/>
    </source>
</evidence>
<dbReference type="GO" id="GO:0015421">
    <property type="term" value="F:ABC-type oligopeptide transporter activity"/>
    <property type="evidence" value="ECO:0007669"/>
    <property type="project" value="TreeGrafter"/>
</dbReference>
<dbReference type="Pfam" id="PF00005">
    <property type="entry name" value="ABC_tran"/>
    <property type="match status" value="1"/>
</dbReference>
<dbReference type="InterPro" id="IPR036640">
    <property type="entry name" value="ABC1_TM_sf"/>
</dbReference>
<keyword evidence="2" id="KW-0813">Transport</keyword>
<dbReference type="InterPro" id="IPR011527">
    <property type="entry name" value="ABC1_TM_dom"/>
</dbReference>
<dbReference type="PROSITE" id="PS50929">
    <property type="entry name" value="ABC_TM1F"/>
    <property type="match status" value="1"/>
</dbReference>
<dbReference type="AlphaFoldDB" id="A0AA97CZJ1"/>
<keyword evidence="7 13" id="KW-0067">ATP-binding</keyword>
<dbReference type="RefSeq" id="WP_420039686.1">
    <property type="nucleotide sequence ID" value="NZ_CP128986.1"/>
</dbReference>
<dbReference type="Gene3D" id="3.40.50.300">
    <property type="entry name" value="P-loop containing nucleotide triphosphate hydrolases"/>
    <property type="match status" value="1"/>
</dbReference>
<feature type="transmembrane region" description="Helical" evidence="10">
    <location>
        <begin position="174"/>
        <end position="193"/>
    </location>
</feature>
<feature type="transmembrane region" description="Helical" evidence="10">
    <location>
        <begin position="32"/>
        <end position="55"/>
    </location>
</feature>
<feature type="domain" description="ABC transmembrane type-1" evidence="12">
    <location>
        <begin position="35"/>
        <end position="317"/>
    </location>
</feature>
<keyword evidence="3" id="KW-1003">Cell membrane</keyword>
<dbReference type="InterPro" id="IPR027417">
    <property type="entry name" value="P-loop_NTPase"/>
</dbReference>
<evidence type="ECO:0000256" key="4">
    <source>
        <dbReference type="ARBA" id="ARBA00022519"/>
    </source>
</evidence>
<accession>A0AA97CZJ1</accession>
<reference evidence="13" key="1">
    <citation type="submission" date="2023-06" db="EMBL/GenBank/DDBJ databases">
        <title>Gordonia sp. nov. and Pseudochrobactrum sp. nov., two species isolated from the burying beetle Nicrophorus vespilloides.</title>
        <authorList>
            <person name="Poehlein A."/>
            <person name="Guzman J."/>
            <person name="Daniel R."/>
            <person name="Vilcinskas A."/>
        </authorList>
    </citation>
    <scope>NUCLEOTIDE SEQUENCE</scope>
    <source>
        <strain evidence="13">MP11Mi</strain>
    </source>
</reference>
<feature type="domain" description="ABC transporter" evidence="11">
    <location>
        <begin position="348"/>
        <end position="582"/>
    </location>
</feature>
<dbReference type="InterPro" id="IPR039421">
    <property type="entry name" value="Type_1_exporter"/>
</dbReference>
<evidence type="ECO:0000256" key="10">
    <source>
        <dbReference type="SAM" id="Phobius"/>
    </source>
</evidence>
<evidence type="ECO:0000256" key="6">
    <source>
        <dbReference type="ARBA" id="ARBA00022741"/>
    </source>
</evidence>
<dbReference type="PANTHER" id="PTHR43394">
    <property type="entry name" value="ATP-DEPENDENT PERMEASE MDL1, MITOCHONDRIAL"/>
    <property type="match status" value="1"/>
</dbReference>
<feature type="transmembrane region" description="Helical" evidence="10">
    <location>
        <begin position="286"/>
        <end position="302"/>
    </location>
</feature>
<evidence type="ECO:0000256" key="8">
    <source>
        <dbReference type="ARBA" id="ARBA00022989"/>
    </source>
</evidence>
<dbReference type="FunFam" id="3.40.50.300:FF:001001">
    <property type="entry name" value="Multidrug ABC transporter ATP-binding protein"/>
    <property type="match status" value="1"/>
</dbReference>
<dbReference type="PROSITE" id="PS50893">
    <property type="entry name" value="ABC_TRANSPORTER_2"/>
    <property type="match status" value="1"/>
</dbReference>
<dbReference type="SUPFAM" id="SSF52540">
    <property type="entry name" value="P-loop containing nucleoside triphosphate hydrolases"/>
    <property type="match status" value="1"/>
</dbReference>
<dbReference type="GO" id="GO:0016887">
    <property type="term" value="F:ATP hydrolysis activity"/>
    <property type="evidence" value="ECO:0007669"/>
    <property type="project" value="InterPro"/>
</dbReference>
<feature type="transmembrane region" description="Helical" evidence="10">
    <location>
        <begin position="258"/>
        <end position="280"/>
    </location>
</feature>
<protein>
    <submittedName>
        <fullName evidence="13">Multidrug efflux ATP-binding/permease protein</fullName>
        <ecNumber evidence="13">3.6.3.-</ecNumber>
    </submittedName>
</protein>
<proteinExistence type="predicted"/>
<dbReference type="InterPro" id="IPR003439">
    <property type="entry name" value="ABC_transporter-like_ATP-bd"/>
</dbReference>
<evidence type="ECO:0000259" key="11">
    <source>
        <dbReference type="PROSITE" id="PS50893"/>
    </source>
</evidence>
<evidence type="ECO:0000256" key="9">
    <source>
        <dbReference type="ARBA" id="ARBA00023136"/>
    </source>
</evidence>
<evidence type="ECO:0000256" key="2">
    <source>
        <dbReference type="ARBA" id="ARBA00022448"/>
    </source>
</evidence>
<evidence type="ECO:0000256" key="3">
    <source>
        <dbReference type="ARBA" id="ARBA00022475"/>
    </source>
</evidence>
<dbReference type="SMART" id="SM00382">
    <property type="entry name" value="AAA"/>
    <property type="match status" value="1"/>
</dbReference>
<dbReference type="Pfam" id="PF00664">
    <property type="entry name" value="ABC_membrane"/>
    <property type="match status" value="1"/>
</dbReference>
<evidence type="ECO:0000259" key="12">
    <source>
        <dbReference type="PROSITE" id="PS50929"/>
    </source>
</evidence>
<comment type="subcellular location">
    <subcellularLocation>
        <location evidence="1">Cell membrane</location>
        <topology evidence="1">Multi-pass membrane protein</topology>
    </subcellularLocation>
</comment>
<keyword evidence="8 10" id="KW-1133">Transmembrane helix</keyword>
<feature type="transmembrane region" description="Helical" evidence="10">
    <location>
        <begin position="75"/>
        <end position="100"/>
    </location>
</feature>
<feature type="transmembrane region" description="Helical" evidence="10">
    <location>
        <begin position="149"/>
        <end position="168"/>
    </location>
</feature>
<keyword evidence="13" id="KW-0378">Hydrolase</keyword>
<dbReference type="GO" id="GO:0005886">
    <property type="term" value="C:plasma membrane"/>
    <property type="evidence" value="ECO:0007669"/>
    <property type="project" value="UniProtKB-SubCell"/>
</dbReference>
<dbReference type="EMBL" id="CP128986">
    <property type="protein sequence ID" value="WOC13908.1"/>
    <property type="molecule type" value="Genomic_DNA"/>
</dbReference>
<dbReference type="GO" id="GO:0005524">
    <property type="term" value="F:ATP binding"/>
    <property type="evidence" value="ECO:0007669"/>
    <property type="project" value="UniProtKB-KW"/>
</dbReference>